<dbReference type="STRING" id="1799789.AX660_22440"/>
<keyword evidence="8" id="KW-0067">ATP-binding</keyword>
<protein>
    <recommendedName>
        <fullName evidence="12">Sensory histidine kinase/phosphatase NtrB</fullName>
        <ecNumber evidence="2">2.7.13.3</ecNumber>
    </recommendedName>
    <alternativeName>
        <fullName evidence="13">Nitrogen regulation protein NR(II)</fullName>
    </alternativeName>
    <alternativeName>
        <fullName evidence="14">Nitrogen regulator II</fullName>
    </alternativeName>
</protein>
<keyword evidence="10" id="KW-0535">Nitrogen fixation</keyword>
<sequence>MSERLNLENLLDNLSTAVLLLDEKLDIQYANHAAQSVFDRGFNLLVGCSVYQYIVHSSLDLDRFSTSSQHGEAFSDSEVQISFADGRHILADVSATHMLDGKSKQILLEIRLIQQQKKISQETHQWAQQQAARELVRGLAHEIKNPLGGIRGAAQLLEKQLVSADQKEFTTVIIEQSDRLTNLVDRLLGPNARPNFCWQNIHQVIEKICTLVSLDLNHDIKIVRDYDPSIPDINIDQDMIQQAALNIVRNSVQVLTENATPNAQIKIITRIERHVIIHGVTFPLCAKIQLIDNGPGIPTELKDTLFYPMVTSKKQGTGLGLSISQTLIGHHRGKIEVDSWPGNTEFTLYLPIDKKDADK</sequence>
<dbReference type="InterPro" id="IPR003661">
    <property type="entry name" value="HisK_dim/P_dom"/>
</dbReference>
<evidence type="ECO:0000256" key="8">
    <source>
        <dbReference type="ARBA" id="ARBA00022840"/>
    </source>
</evidence>
<dbReference type="InterPro" id="IPR000014">
    <property type="entry name" value="PAS"/>
</dbReference>
<dbReference type="Proteomes" id="UP000070299">
    <property type="component" value="Unassembled WGS sequence"/>
</dbReference>
<dbReference type="InterPro" id="IPR036097">
    <property type="entry name" value="HisK_dim/P_sf"/>
</dbReference>
<comment type="caution">
    <text evidence="16">The sequence shown here is derived from an EMBL/GenBank/DDBJ whole genome shotgun (WGS) entry which is preliminary data.</text>
</comment>
<name>A0A148KMR2_9ALTE</name>
<dbReference type="Pfam" id="PF02518">
    <property type="entry name" value="HATPase_c"/>
    <property type="match status" value="1"/>
</dbReference>
<evidence type="ECO:0000256" key="4">
    <source>
        <dbReference type="ARBA" id="ARBA00022679"/>
    </source>
</evidence>
<evidence type="ECO:0000313" key="17">
    <source>
        <dbReference type="Proteomes" id="UP000070299"/>
    </source>
</evidence>
<evidence type="ECO:0000256" key="11">
    <source>
        <dbReference type="ARBA" id="ARBA00037696"/>
    </source>
</evidence>
<evidence type="ECO:0000313" key="16">
    <source>
        <dbReference type="EMBL" id="KXI27535.1"/>
    </source>
</evidence>
<dbReference type="Gene3D" id="1.10.287.130">
    <property type="match status" value="1"/>
</dbReference>
<dbReference type="PANTHER" id="PTHR43065:SF16">
    <property type="entry name" value="SENSORY HISTIDINE KINASE_PHOSPHATASE NTRB"/>
    <property type="match status" value="1"/>
</dbReference>
<reference evidence="17" key="1">
    <citation type="submission" date="2016-02" db="EMBL/GenBank/DDBJ databases">
        <authorList>
            <person name="Schultz-Johansen M."/>
            <person name="Glaring M.A."/>
            <person name="Bech P.K."/>
            <person name="Stougaard P."/>
        </authorList>
    </citation>
    <scope>NUCLEOTIDE SEQUENCE [LARGE SCALE GENOMIC DNA]</scope>
    <source>
        <strain evidence="17">S66</strain>
    </source>
</reference>
<evidence type="ECO:0000256" key="12">
    <source>
        <dbReference type="ARBA" id="ARBA00039567"/>
    </source>
</evidence>
<dbReference type="Gene3D" id="3.30.565.10">
    <property type="entry name" value="Histidine kinase-like ATPase, C-terminal domain"/>
    <property type="match status" value="1"/>
</dbReference>
<evidence type="ECO:0000256" key="6">
    <source>
        <dbReference type="ARBA" id="ARBA00022777"/>
    </source>
</evidence>
<feature type="domain" description="Histidine kinase" evidence="15">
    <location>
        <begin position="138"/>
        <end position="354"/>
    </location>
</feature>
<keyword evidence="3" id="KW-0597">Phosphoprotein</keyword>
<keyword evidence="5" id="KW-0547">Nucleotide-binding</keyword>
<dbReference type="OrthoDB" id="9789238at2"/>
<keyword evidence="6 16" id="KW-0418">Kinase</keyword>
<evidence type="ECO:0000256" key="1">
    <source>
        <dbReference type="ARBA" id="ARBA00000085"/>
    </source>
</evidence>
<dbReference type="InterPro" id="IPR035965">
    <property type="entry name" value="PAS-like_dom_sf"/>
</dbReference>
<evidence type="ECO:0000256" key="5">
    <source>
        <dbReference type="ARBA" id="ARBA00022741"/>
    </source>
</evidence>
<dbReference type="GO" id="GO:0016787">
    <property type="term" value="F:hydrolase activity"/>
    <property type="evidence" value="ECO:0007669"/>
    <property type="project" value="UniProtKB-KW"/>
</dbReference>
<dbReference type="PROSITE" id="PS50109">
    <property type="entry name" value="HIS_KIN"/>
    <property type="match status" value="1"/>
</dbReference>
<dbReference type="InterPro" id="IPR036890">
    <property type="entry name" value="HATPase_C_sf"/>
</dbReference>
<dbReference type="PRINTS" id="PR00344">
    <property type="entry name" value="BCTRLSENSOR"/>
</dbReference>
<comment type="catalytic activity">
    <reaction evidence="1">
        <text>ATP + protein L-histidine = ADP + protein N-phospho-L-histidine.</text>
        <dbReference type="EC" id="2.7.13.3"/>
    </reaction>
</comment>
<dbReference type="EMBL" id="LSNE01000011">
    <property type="protein sequence ID" value="KXI27535.1"/>
    <property type="molecule type" value="Genomic_DNA"/>
</dbReference>
<evidence type="ECO:0000256" key="3">
    <source>
        <dbReference type="ARBA" id="ARBA00022553"/>
    </source>
</evidence>
<comment type="function">
    <text evidence="11">Member of the two-component regulatory system NtrB/NtrC, which controls expression of the nitrogen-regulated (ntr) genes in response to nitrogen limitation. Under conditions of nitrogen limitation, NtrB autophosphorylates and transfers the phosphoryl group to NtrC. In the presence of nitrogen, acts as a phosphatase that dephosphorylates and inactivates NtrC.</text>
</comment>
<proteinExistence type="predicted"/>
<dbReference type="SMART" id="SM00387">
    <property type="entry name" value="HATPase_c"/>
    <property type="match status" value="1"/>
</dbReference>
<organism evidence="16 17">
    <name type="scientific">Paraglaciecola hydrolytica</name>
    <dbReference type="NCBI Taxonomy" id="1799789"/>
    <lineage>
        <taxon>Bacteria</taxon>
        <taxon>Pseudomonadati</taxon>
        <taxon>Pseudomonadota</taxon>
        <taxon>Gammaproteobacteria</taxon>
        <taxon>Alteromonadales</taxon>
        <taxon>Alteromonadaceae</taxon>
        <taxon>Paraglaciecola</taxon>
    </lineage>
</organism>
<gene>
    <name evidence="16" type="primary">glnL</name>
    <name evidence="16" type="ORF">AX660_22440</name>
</gene>
<evidence type="ECO:0000256" key="10">
    <source>
        <dbReference type="ARBA" id="ARBA00023231"/>
    </source>
</evidence>
<dbReference type="GO" id="GO:0005524">
    <property type="term" value="F:ATP binding"/>
    <property type="evidence" value="ECO:0007669"/>
    <property type="project" value="UniProtKB-KW"/>
</dbReference>
<dbReference type="InterPro" id="IPR003594">
    <property type="entry name" value="HATPase_dom"/>
</dbReference>
<evidence type="ECO:0000256" key="7">
    <source>
        <dbReference type="ARBA" id="ARBA00022801"/>
    </source>
</evidence>
<evidence type="ECO:0000256" key="9">
    <source>
        <dbReference type="ARBA" id="ARBA00023012"/>
    </source>
</evidence>
<dbReference type="InterPro" id="IPR013767">
    <property type="entry name" value="PAS_fold"/>
</dbReference>
<dbReference type="InterPro" id="IPR004358">
    <property type="entry name" value="Sig_transdc_His_kin-like_C"/>
</dbReference>
<dbReference type="SMART" id="SM00388">
    <property type="entry name" value="HisKA"/>
    <property type="match status" value="1"/>
</dbReference>
<dbReference type="GO" id="GO:0006355">
    <property type="term" value="P:regulation of DNA-templated transcription"/>
    <property type="evidence" value="ECO:0007669"/>
    <property type="project" value="InterPro"/>
</dbReference>
<dbReference type="NCBIfam" id="NF008293">
    <property type="entry name" value="PRK11073.1"/>
    <property type="match status" value="1"/>
</dbReference>
<dbReference type="Pfam" id="PF00989">
    <property type="entry name" value="PAS"/>
    <property type="match status" value="1"/>
</dbReference>
<keyword evidence="4" id="KW-0808">Transferase</keyword>
<evidence type="ECO:0000256" key="2">
    <source>
        <dbReference type="ARBA" id="ARBA00012438"/>
    </source>
</evidence>
<dbReference type="PANTHER" id="PTHR43065">
    <property type="entry name" value="SENSOR HISTIDINE KINASE"/>
    <property type="match status" value="1"/>
</dbReference>
<dbReference type="Pfam" id="PF00512">
    <property type="entry name" value="HisKA"/>
    <property type="match status" value="1"/>
</dbReference>
<dbReference type="InterPro" id="IPR005467">
    <property type="entry name" value="His_kinase_dom"/>
</dbReference>
<dbReference type="SMART" id="SM00091">
    <property type="entry name" value="PAS"/>
    <property type="match status" value="1"/>
</dbReference>
<dbReference type="AlphaFoldDB" id="A0A148KMR2"/>
<keyword evidence="17" id="KW-1185">Reference proteome</keyword>
<dbReference type="GO" id="GO:0000155">
    <property type="term" value="F:phosphorelay sensor kinase activity"/>
    <property type="evidence" value="ECO:0007669"/>
    <property type="project" value="InterPro"/>
</dbReference>
<dbReference type="SUPFAM" id="SSF55785">
    <property type="entry name" value="PYP-like sensor domain (PAS domain)"/>
    <property type="match status" value="1"/>
</dbReference>
<dbReference type="CDD" id="cd00082">
    <property type="entry name" value="HisKA"/>
    <property type="match status" value="1"/>
</dbReference>
<evidence type="ECO:0000256" key="14">
    <source>
        <dbReference type="ARBA" id="ARBA00043094"/>
    </source>
</evidence>
<dbReference type="Gene3D" id="3.30.450.20">
    <property type="entry name" value="PAS domain"/>
    <property type="match status" value="1"/>
</dbReference>
<dbReference type="SUPFAM" id="SSF47384">
    <property type="entry name" value="Homodimeric domain of signal transducing histidine kinase"/>
    <property type="match status" value="1"/>
</dbReference>
<accession>A0A148KMR2</accession>
<dbReference type="SUPFAM" id="SSF55874">
    <property type="entry name" value="ATPase domain of HSP90 chaperone/DNA topoisomerase II/histidine kinase"/>
    <property type="match status" value="1"/>
</dbReference>
<keyword evidence="7" id="KW-0378">Hydrolase</keyword>
<keyword evidence="9" id="KW-0902">Two-component regulatory system</keyword>
<dbReference type="EC" id="2.7.13.3" evidence="2"/>
<dbReference type="RefSeq" id="WP_068381217.1">
    <property type="nucleotide sequence ID" value="NZ_LSNE01000011.1"/>
</dbReference>
<evidence type="ECO:0000259" key="15">
    <source>
        <dbReference type="PROSITE" id="PS50109"/>
    </source>
</evidence>
<evidence type="ECO:0000256" key="13">
    <source>
        <dbReference type="ARBA" id="ARBA00042313"/>
    </source>
</evidence>
<dbReference type="CDD" id="cd00130">
    <property type="entry name" value="PAS"/>
    <property type="match status" value="1"/>
</dbReference>